<dbReference type="EMBL" id="CAXDID020000724">
    <property type="protein sequence ID" value="CAL6111882.1"/>
    <property type="molecule type" value="Genomic_DNA"/>
</dbReference>
<name>A0AA86QIZ0_9EUKA</name>
<dbReference type="AlphaFoldDB" id="A0AA86QIZ0"/>
<reference evidence="2 3" key="2">
    <citation type="submission" date="2024-07" db="EMBL/GenBank/DDBJ databases">
        <authorList>
            <person name="Akdeniz Z."/>
        </authorList>
    </citation>
    <scope>NUCLEOTIDE SEQUENCE [LARGE SCALE GENOMIC DNA]</scope>
</reference>
<protein>
    <submittedName>
        <fullName evidence="2">Hypothetical_protein</fullName>
    </submittedName>
</protein>
<evidence type="ECO:0000313" key="3">
    <source>
        <dbReference type="Proteomes" id="UP001642409"/>
    </source>
</evidence>
<comment type="caution">
    <text evidence="1">The sequence shown here is derived from an EMBL/GenBank/DDBJ whole genome shotgun (WGS) entry which is preliminary data.</text>
</comment>
<evidence type="ECO:0000313" key="1">
    <source>
        <dbReference type="EMBL" id="CAI9960241.1"/>
    </source>
</evidence>
<dbReference type="Proteomes" id="UP001642409">
    <property type="component" value="Unassembled WGS sequence"/>
</dbReference>
<reference evidence="1" key="1">
    <citation type="submission" date="2023-06" db="EMBL/GenBank/DDBJ databases">
        <authorList>
            <person name="Kurt Z."/>
        </authorList>
    </citation>
    <scope>NUCLEOTIDE SEQUENCE</scope>
</reference>
<keyword evidence="3" id="KW-1185">Reference proteome</keyword>
<evidence type="ECO:0000313" key="2">
    <source>
        <dbReference type="EMBL" id="CAL6111882.1"/>
    </source>
</evidence>
<accession>A0AA86QIZ0</accession>
<proteinExistence type="predicted"/>
<dbReference type="EMBL" id="CATOUU010000930">
    <property type="protein sequence ID" value="CAI9960241.1"/>
    <property type="molecule type" value="Genomic_DNA"/>
</dbReference>
<sequence length="246" mass="28903">MKKFLQDEFIAIAYPTLLSIRYEYIGSDSKINIANILHMMSQLTSEEFNYFIFSLTQITRFSVQNLAKYIQQLKYLHYSTKNLTQTKLNTYFCSSSQNFASFPAKQKQTTTKVIKTQALIKAAMVQVCRNYGNVLSSEISNKELCIMVNKTVETDSTHKFWNRVQNLVPSKTKKSLYDFYHTSFQKALFDQKISREDKKIFESMNRQHPDIKPAVLADIFLFNSKKYILKHDVVMQFVNLRRMQLE</sequence>
<organism evidence="1">
    <name type="scientific">Hexamita inflata</name>
    <dbReference type="NCBI Taxonomy" id="28002"/>
    <lineage>
        <taxon>Eukaryota</taxon>
        <taxon>Metamonada</taxon>
        <taxon>Diplomonadida</taxon>
        <taxon>Hexamitidae</taxon>
        <taxon>Hexamitinae</taxon>
        <taxon>Hexamita</taxon>
    </lineage>
</organism>
<gene>
    <name evidence="1" type="ORF">HINF_LOCUS47886</name>
    <name evidence="2" type="ORF">HINF_LOCUS76754</name>
</gene>